<feature type="domain" description="SH3" evidence="8">
    <location>
        <begin position="3"/>
        <end position="64"/>
    </location>
</feature>
<dbReference type="PRINTS" id="PR00452">
    <property type="entry name" value="SH3DOMAIN"/>
</dbReference>
<keyword evidence="4" id="KW-0472">Membrane</keyword>
<dbReference type="PROSITE" id="PS50195">
    <property type="entry name" value="PX"/>
    <property type="match status" value="1"/>
</dbReference>
<accession>A0A815FB33</accession>
<dbReference type="GO" id="GO:0006897">
    <property type="term" value="P:endocytosis"/>
    <property type="evidence" value="ECO:0007669"/>
    <property type="project" value="TreeGrafter"/>
</dbReference>
<protein>
    <recommendedName>
        <fullName evidence="13">Sorting nexin</fullName>
    </recommendedName>
</protein>
<dbReference type="SUPFAM" id="SSF64268">
    <property type="entry name" value="PX domain"/>
    <property type="match status" value="1"/>
</dbReference>
<dbReference type="InterPro" id="IPR027267">
    <property type="entry name" value="AH/BAR_dom_sf"/>
</dbReference>
<evidence type="ECO:0000313" key="10">
    <source>
        <dbReference type="EMBL" id="CAF1316826.1"/>
    </source>
</evidence>
<keyword evidence="5" id="KW-0968">Cytoplasmic vesicle</keyword>
<dbReference type="Gene3D" id="3.30.1520.10">
    <property type="entry name" value="Phox-like domain"/>
    <property type="match status" value="1"/>
</dbReference>
<evidence type="ECO:0008006" key="13">
    <source>
        <dbReference type="Google" id="ProtNLM"/>
    </source>
</evidence>
<dbReference type="InterPro" id="IPR036028">
    <property type="entry name" value="SH3-like_dom_sf"/>
</dbReference>
<dbReference type="OrthoDB" id="10254720at2759"/>
<dbReference type="GO" id="GO:0030659">
    <property type="term" value="C:cytoplasmic vesicle membrane"/>
    <property type="evidence" value="ECO:0007669"/>
    <property type="project" value="UniProtKB-SubCell"/>
</dbReference>
<feature type="compositionally biased region" description="Polar residues" evidence="7">
    <location>
        <begin position="299"/>
        <end position="323"/>
    </location>
</feature>
<dbReference type="Gene3D" id="1.20.1270.60">
    <property type="entry name" value="Arfaptin homology (AH) domain/BAR domain"/>
    <property type="match status" value="1"/>
</dbReference>
<evidence type="ECO:0000313" key="12">
    <source>
        <dbReference type="Proteomes" id="UP000663882"/>
    </source>
</evidence>
<name>A0A815FB33_9BILA</name>
<evidence type="ECO:0000256" key="7">
    <source>
        <dbReference type="SAM" id="MobiDB-lite"/>
    </source>
</evidence>
<keyword evidence="3 6" id="KW-0728">SH3 domain</keyword>
<evidence type="ECO:0000313" key="11">
    <source>
        <dbReference type="EMBL" id="CAF3904020.1"/>
    </source>
</evidence>
<evidence type="ECO:0000256" key="2">
    <source>
        <dbReference type="ARBA" id="ARBA00010883"/>
    </source>
</evidence>
<comment type="subcellular location">
    <subcellularLocation>
        <location evidence="1">Cytoplasmic vesicle membrane</location>
    </subcellularLocation>
</comment>
<feature type="compositionally biased region" description="Polar residues" evidence="7">
    <location>
        <begin position="349"/>
        <end position="381"/>
    </location>
</feature>
<gene>
    <name evidence="11" type="ORF">OTI717_LOCUS23938</name>
    <name evidence="10" type="ORF">RFH988_LOCUS30545</name>
</gene>
<dbReference type="GO" id="GO:0097320">
    <property type="term" value="P:plasma membrane tubulation"/>
    <property type="evidence" value="ECO:0007669"/>
    <property type="project" value="TreeGrafter"/>
</dbReference>
<dbReference type="Proteomes" id="UP000663823">
    <property type="component" value="Unassembled WGS sequence"/>
</dbReference>
<evidence type="ECO:0000256" key="6">
    <source>
        <dbReference type="PROSITE-ProRule" id="PRU00192"/>
    </source>
</evidence>
<feature type="region of interest" description="Disordered" evidence="7">
    <location>
        <begin position="280"/>
        <end position="394"/>
    </location>
</feature>
<evidence type="ECO:0000256" key="1">
    <source>
        <dbReference type="ARBA" id="ARBA00004156"/>
    </source>
</evidence>
<dbReference type="Proteomes" id="UP000663882">
    <property type="component" value="Unassembled WGS sequence"/>
</dbReference>
<reference evidence="10" key="1">
    <citation type="submission" date="2021-02" db="EMBL/GenBank/DDBJ databases">
        <authorList>
            <person name="Nowell W R."/>
        </authorList>
    </citation>
    <scope>NUCLEOTIDE SEQUENCE</scope>
</reference>
<dbReference type="Pfam" id="PF10456">
    <property type="entry name" value="BAR_3_WASP_bdg"/>
    <property type="match status" value="1"/>
</dbReference>
<evidence type="ECO:0000259" key="9">
    <source>
        <dbReference type="PROSITE" id="PS50195"/>
    </source>
</evidence>
<dbReference type="SUPFAM" id="SSF50044">
    <property type="entry name" value="SH3-domain"/>
    <property type="match status" value="1"/>
</dbReference>
<evidence type="ECO:0000256" key="5">
    <source>
        <dbReference type="ARBA" id="ARBA00023329"/>
    </source>
</evidence>
<dbReference type="PANTHER" id="PTHR45827:SF1">
    <property type="entry name" value="SORTING NEXIN"/>
    <property type="match status" value="1"/>
</dbReference>
<dbReference type="EMBL" id="CAJNOO010003081">
    <property type="protein sequence ID" value="CAF1316826.1"/>
    <property type="molecule type" value="Genomic_DNA"/>
</dbReference>
<dbReference type="EMBL" id="CAJOAX010004394">
    <property type="protein sequence ID" value="CAF3904020.1"/>
    <property type="molecule type" value="Genomic_DNA"/>
</dbReference>
<dbReference type="Pfam" id="PF00018">
    <property type="entry name" value="SH3_1"/>
    <property type="match status" value="1"/>
</dbReference>
<dbReference type="PANTHER" id="PTHR45827">
    <property type="entry name" value="SORTING NEXIN"/>
    <property type="match status" value="1"/>
</dbReference>
<dbReference type="PROSITE" id="PS50002">
    <property type="entry name" value="SH3"/>
    <property type="match status" value="1"/>
</dbReference>
<evidence type="ECO:0000256" key="3">
    <source>
        <dbReference type="ARBA" id="ARBA00022443"/>
    </source>
</evidence>
<dbReference type="AlphaFoldDB" id="A0A815FB33"/>
<organism evidence="10 12">
    <name type="scientific">Rotaria sordida</name>
    <dbReference type="NCBI Taxonomy" id="392033"/>
    <lineage>
        <taxon>Eukaryota</taxon>
        <taxon>Metazoa</taxon>
        <taxon>Spiralia</taxon>
        <taxon>Gnathifera</taxon>
        <taxon>Rotifera</taxon>
        <taxon>Eurotatoria</taxon>
        <taxon>Bdelloidea</taxon>
        <taxon>Philodinida</taxon>
        <taxon>Philodinidae</taxon>
        <taxon>Rotaria</taxon>
    </lineage>
</organism>
<dbReference type="SMART" id="SM00326">
    <property type="entry name" value="SH3"/>
    <property type="match status" value="1"/>
</dbReference>
<dbReference type="FunFam" id="3.30.1520.10:FF:000004">
    <property type="entry name" value="Sorting nexin"/>
    <property type="match status" value="1"/>
</dbReference>
<dbReference type="InterPro" id="IPR019497">
    <property type="entry name" value="Sorting_nexin_WASP-bd-dom"/>
</dbReference>
<comment type="caution">
    <text evidence="10">The sequence shown here is derived from an EMBL/GenBank/DDBJ whole genome shotgun (WGS) entry which is preliminary data.</text>
</comment>
<dbReference type="InterPro" id="IPR036871">
    <property type="entry name" value="PX_dom_sf"/>
</dbReference>
<dbReference type="GO" id="GO:0005886">
    <property type="term" value="C:plasma membrane"/>
    <property type="evidence" value="ECO:0007669"/>
    <property type="project" value="TreeGrafter"/>
</dbReference>
<evidence type="ECO:0000256" key="4">
    <source>
        <dbReference type="ARBA" id="ARBA00023136"/>
    </source>
</evidence>
<dbReference type="SMART" id="SM00312">
    <property type="entry name" value="PX"/>
    <property type="match status" value="1"/>
</dbReference>
<dbReference type="GO" id="GO:0016197">
    <property type="term" value="P:endosomal transport"/>
    <property type="evidence" value="ECO:0007669"/>
    <property type="project" value="TreeGrafter"/>
</dbReference>
<dbReference type="InterPro" id="IPR001683">
    <property type="entry name" value="PX_dom"/>
</dbReference>
<evidence type="ECO:0000259" key="8">
    <source>
        <dbReference type="PROSITE" id="PS50002"/>
    </source>
</evidence>
<feature type="domain" description="PX" evidence="9">
    <location>
        <begin position="442"/>
        <end position="553"/>
    </location>
</feature>
<sequence>MASDEYQARALYDFVAETPAELSFTANEILILTSTPADNPWWFARNSFGQTGTIPSNYVEIIYDEQESTQQVPTFQDINFNYAPIDNTYLQSTSEVTYQPQIEQEQIQNTDLTSLNDWTIDPTSQVYEEPFFNDQQINTDSSFNILSSTTNNDNATHFVPITSVISDPYITVTDIPVSQDSSSLTSHSSLQQNVTMPYQSNPWYTDPTNTFTPILSSNSSIQHDLTPSYGYLPTTNIENKQQQQQISSLDDLMFSSQVPKSDMIYDVPSQVFNSYSSGTIMSQTMPIDDSNSNNPPPSTIKQTSPESKSEEVTASTPSPTNAKNKFFTLRRPKSKQEGEKRYSLHDISLESSQRQANDENNALNSSASGSTLQNTLSNSNKLPGGEGDAKGSAPRARFFDKHGIDNYLLHGCKIKPDEHVQIGYDEKEGSVYWLHNPTMPPFACKVEEPSKGTKLAGIKSFMEYKIHAQIPGSRVVSRRYKQFDWLHEQLVNKFRFICIPPLPGKQIAGRFEQEFVEERRRQLEIWLNRICRHPVLCASFPVQHFVTCERTEGNDKDWKAGKRRSEKDELRESLWLHCVTFTNSNLSEADLVSHIEAFAQQQPNLEIQIKNLTQGLVKYLERHTEIYERDIQRIGELFAKFQKVLQTDTTTFGNKELSDSTLKISTAYNSIAELYKTKASEGIRDFNERIQEYIGLLACFPLILNIQRSGSEFMRNLQQRSPSTISDFNSVVNRNQVLNHVVLAEINFFQKEKVKDLNLHMKTLMNEQIQFYEKITSELHEAAVTFN</sequence>
<dbReference type="InterPro" id="IPR001452">
    <property type="entry name" value="SH3_domain"/>
</dbReference>
<dbReference type="Pfam" id="PF00787">
    <property type="entry name" value="PX"/>
    <property type="match status" value="1"/>
</dbReference>
<dbReference type="GO" id="GO:0035091">
    <property type="term" value="F:phosphatidylinositol binding"/>
    <property type="evidence" value="ECO:0007669"/>
    <property type="project" value="InterPro"/>
</dbReference>
<dbReference type="Gene3D" id="2.30.30.40">
    <property type="entry name" value="SH3 Domains"/>
    <property type="match status" value="1"/>
</dbReference>
<comment type="similarity">
    <text evidence="2">Belongs to the sorting nexin family.</text>
</comment>
<feature type="compositionally biased region" description="Basic and acidic residues" evidence="7">
    <location>
        <begin position="334"/>
        <end position="348"/>
    </location>
</feature>
<proteinExistence type="inferred from homology"/>